<evidence type="ECO:0000313" key="3">
    <source>
        <dbReference type="Proteomes" id="UP001320326"/>
    </source>
</evidence>
<proteinExistence type="predicted"/>
<dbReference type="Proteomes" id="UP001320326">
    <property type="component" value="Chromosome"/>
</dbReference>
<keyword evidence="3" id="KW-1185">Reference proteome</keyword>
<protein>
    <submittedName>
        <fullName evidence="2">Uncharacterized protein</fullName>
    </submittedName>
</protein>
<dbReference type="KEGG" id="seme:MIZ01_0070"/>
<gene>
    <name evidence="2" type="ORF">MIZ01_0070</name>
</gene>
<sequence length="48" mass="5053">MSAFAFIAAKNIKLPQGSRIMGSGLILLFVFSPFILLSLSVLAVGKGK</sequence>
<keyword evidence="1" id="KW-0812">Transmembrane</keyword>
<evidence type="ECO:0000313" key="2">
    <source>
        <dbReference type="EMBL" id="BCK86316.1"/>
    </source>
</evidence>
<keyword evidence="1" id="KW-1133">Transmembrane helix</keyword>
<organism evidence="2 3">
    <name type="scientific">Sideroxyarcus emersonii</name>
    <dbReference type="NCBI Taxonomy" id="2764705"/>
    <lineage>
        <taxon>Bacteria</taxon>
        <taxon>Pseudomonadati</taxon>
        <taxon>Pseudomonadota</taxon>
        <taxon>Betaproteobacteria</taxon>
        <taxon>Nitrosomonadales</taxon>
        <taxon>Gallionellaceae</taxon>
        <taxon>Sideroxyarcus</taxon>
    </lineage>
</organism>
<name>A0AAN2BXR2_9PROT</name>
<reference evidence="2 3" key="1">
    <citation type="journal article" date="2022" name="Int. J. Syst. Evol. Microbiol.">
        <title>&lt;i&gt;Sideroxyarcus emersonii&lt;/i&gt; gen. nov. sp. nov., a neutrophilic, microaerobic iron- and thiosulfate-oxidizing bacterium isolated from iron-rich wetland sediment.</title>
        <authorList>
            <person name="Kato S."/>
            <person name="Itoh T."/>
            <person name="Iino T."/>
            <person name="Ohkuma M."/>
        </authorList>
    </citation>
    <scope>NUCLEOTIDE SEQUENCE [LARGE SCALE GENOMIC DNA]</scope>
    <source>
        <strain evidence="2 3">MIZ01</strain>
    </source>
</reference>
<feature type="transmembrane region" description="Helical" evidence="1">
    <location>
        <begin position="20"/>
        <end position="44"/>
    </location>
</feature>
<evidence type="ECO:0000256" key="1">
    <source>
        <dbReference type="SAM" id="Phobius"/>
    </source>
</evidence>
<dbReference type="EMBL" id="AP023423">
    <property type="protein sequence ID" value="BCK86316.1"/>
    <property type="molecule type" value="Genomic_DNA"/>
</dbReference>
<accession>A0AAN2BXR2</accession>
<keyword evidence="1" id="KW-0472">Membrane</keyword>
<dbReference type="AlphaFoldDB" id="A0AAN2BXR2"/>